<evidence type="ECO:0000313" key="1">
    <source>
        <dbReference type="EMBL" id="CAF9936410.1"/>
    </source>
</evidence>
<comment type="caution">
    <text evidence="1">The sequence shown here is derived from an EMBL/GenBank/DDBJ whole genome shotgun (WGS) entry which is preliminary data.</text>
</comment>
<organism evidence="1 2">
    <name type="scientific">Alectoria fallacina</name>
    <dbReference type="NCBI Taxonomy" id="1903189"/>
    <lineage>
        <taxon>Eukaryota</taxon>
        <taxon>Fungi</taxon>
        <taxon>Dikarya</taxon>
        <taxon>Ascomycota</taxon>
        <taxon>Pezizomycotina</taxon>
        <taxon>Lecanoromycetes</taxon>
        <taxon>OSLEUM clade</taxon>
        <taxon>Lecanoromycetidae</taxon>
        <taxon>Lecanorales</taxon>
        <taxon>Lecanorineae</taxon>
        <taxon>Parmeliaceae</taxon>
        <taxon>Alectoria</taxon>
    </lineage>
</organism>
<dbReference type="EMBL" id="CAJPDR010000441">
    <property type="protein sequence ID" value="CAF9936410.1"/>
    <property type="molecule type" value="Genomic_DNA"/>
</dbReference>
<dbReference type="OrthoDB" id="5392313at2759"/>
<gene>
    <name evidence="1" type="ORF">ALECFALPRED_006843</name>
</gene>
<dbReference type="AlphaFoldDB" id="A0A8H3IZD6"/>
<dbReference type="Proteomes" id="UP000664203">
    <property type="component" value="Unassembled WGS sequence"/>
</dbReference>
<protein>
    <submittedName>
        <fullName evidence="1">Uncharacterized protein</fullName>
    </submittedName>
</protein>
<proteinExistence type="predicted"/>
<sequence>MSLVAGQDFRHQLHSRTYSTLNYRDVQITTYAWTESRFLLWGIYCAVTDLVKYARFHNLGLQLYWEDKLVDKIVVAVKRASSLAGRAGNLTEDLEDYLAQTNQTASGEDATQFEPVVGNVVDGDLAPLTFSRINASNTLQIPPTFAISFESIAGASRLDRNEVFLTFYNALLNVAQFPAETQMQPFRSNSSSGKLHLYMQEIGIGCQVSQTGGTFVVSLYDDETMKDMLILVQTQYGNLINALFYLPKYMMENTAFGYKETDFHCQVGWEGGLSGYHYGASAA</sequence>
<name>A0A8H3IZD6_9LECA</name>
<evidence type="ECO:0000313" key="2">
    <source>
        <dbReference type="Proteomes" id="UP000664203"/>
    </source>
</evidence>
<accession>A0A8H3IZD6</accession>
<reference evidence="1" key="1">
    <citation type="submission" date="2021-03" db="EMBL/GenBank/DDBJ databases">
        <authorList>
            <person name="Tagirdzhanova G."/>
        </authorList>
    </citation>
    <scope>NUCLEOTIDE SEQUENCE</scope>
</reference>
<keyword evidence="2" id="KW-1185">Reference proteome</keyword>